<protein>
    <submittedName>
        <fullName evidence="1">Uncharacterized protein</fullName>
    </submittedName>
</protein>
<organism evidence="1 2">
    <name type="scientific">Andreprevotia lacus DSM 23236</name>
    <dbReference type="NCBI Taxonomy" id="1121001"/>
    <lineage>
        <taxon>Bacteria</taxon>
        <taxon>Pseudomonadati</taxon>
        <taxon>Pseudomonadota</taxon>
        <taxon>Betaproteobacteria</taxon>
        <taxon>Neisseriales</taxon>
        <taxon>Chitinibacteraceae</taxon>
        <taxon>Andreprevotia</taxon>
    </lineage>
</organism>
<proteinExistence type="predicted"/>
<dbReference type="STRING" id="1121001.SAMN02745857_03584"/>
<dbReference type="EMBL" id="FWXD01000029">
    <property type="protein sequence ID" value="SMC29082.1"/>
    <property type="molecule type" value="Genomic_DNA"/>
</dbReference>
<evidence type="ECO:0000313" key="1">
    <source>
        <dbReference type="EMBL" id="SMC29082.1"/>
    </source>
</evidence>
<accession>A0A1W1XYW1</accession>
<sequence length="182" mass="20249">MPLLKSRRIRWLAAVLLLLVVAVLLLERSGSAYRRSLAEEIRLASRIEVSEHASAEDFYPLEKKSSDLPVYRTVTLSTAQQADLLASIEAMPDGTAHMAAACVINPHHTLHFYRGNQLHSKLVICFICSQLIWRNDLGPEPEALYGEMSGFLTRIGLHPDQDWPAVAAAFTQAPTVQHQATH</sequence>
<reference evidence="1 2" key="1">
    <citation type="submission" date="2017-04" db="EMBL/GenBank/DDBJ databases">
        <authorList>
            <person name="Afonso C.L."/>
            <person name="Miller P.J."/>
            <person name="Scott M.A."/>
            <person name="Spackman E."/>
            <person name="Goraichik I."/>
            <person name="Dimitrov K.M."/>
            <person name="Suarez D.L."/>
            <person name="Swayne D.E."/>
        </authorList>
    </citation>
    <scope>NUCLEOTIDE SEQUENCE [LARGE SCALE GENOMIC DNA]</scope>
    <source>
        <strain evidence="1 2">DSM 23236</strain>
    </source>
</reference>
<dbReference type="AlphaFoldDB" id="A0A1W1XYW1"/>
<name>A0A1W1XYW1_9NEIS</name>
<dbReference type="Proteomes" id="UP000192761">
    <property type="component" value="Unassembled WGS sequence"/>
</dbReference>
<keyword evidence="2" id="KW-1185">Reference proteome</keyword>
<gene>
    <name evidence="1" type="ORF">SAMN02745857_03584</name>
</gene>
<evidence type="ECO:0000313" key="2">
    <source>
        <dbReference type="Proteomes" id="UP000192761"/>
    </source>
</evidence>